<sequence length="370" mass="41722">MDSQPIKKLLVAIASHVASMTSGVEAATAVAITCVGGQSFGTFLVYIANFDFQCRHEGMKLAFGEETEIFKVVGNHPPAELTSNDHDRFVRAALEAHEARDAAAAASGHDVVNDKQNYFLRHYTNFPVIRWGRTVYPLVVAVTYTFVALGPILFLFSSRIILRPEASSVILEVLYIVAFLIVSVYSWLMLRIERRVCYVAITEKCVSNDTVEDFRRLRSLAAPYPSDAKEAVGNMRRVLPSLLTMESGTLWMPIMSIRTPVEDEPASWLLLLNDLRGMLTASSLWSVPLTGSRIDWGMWYGIAAYVQARLQRAVTERCLRDVKTSSVFWFRRYASHDSEYQIVPDRNFDLKSRLHKGWSMPAFGPPQKEE</sequence>
<feature type="transmembrane region" description="Helical" evidence="1">
    <location>
        <begin position="135"/>
        <end position="157"/>
    </location>
</feature>
<keyword evidence="1" id="KW-1133">Transmembrane helix</keyword>
<protein>
    <recommendedName>
        <fullName evidence="4">Transmembrane protein</fullName>
    </recommendedName>
</protein>
<dbReference type="HOGENOM" id="CLU_747967_0_0_1"/>
<name>K5X0A4_AGABU</name>
<dbReference type="Proteomes" id="UP000008493">
    <property type="component" value="Unassembled WGS sequence"/>
</dbReference>
<organism evidence="2 3">
    <name type="scientific">Agaricus bisporus var. burnettii (strain JB137-S8 / ATCC MYA-4627 / FGSC 10392)</name>
    <name type="common">White button mushroom</name>
    <dbReference type="NCBI Taxonomy" id="597362"/>
    <lineage>
        <taxon>Eukaryota</taxon>
        <taxon>Fungi</taxon>
        <taxon>Dikarya</taxon>
        <taxon>Basidiomycota</taxon>
        <taxon>Agaricomycotina</taxon>
        <taxon>Agaricomycetes</taxon>
        <taxon>Agaricomycetidae</taxon>
        <taxon>Agaricales</taxon>
        <taxon>Agaricineae</taxon>
        <taxon>Agaricaceae</taxon>
        <taxon>Agaricus</taxon>
    </lineage>
</organism>
<evidence type="ECO:0000313" key="3">
    <source>
        <dbReference type="Proteomes" id="UP000008493"/>
    </source>
</evidence>
<dbReference type="AlphaFoldDB" id="K5X0A4"/>
<feature type="transmembrane region" description="Helical" evidence="1">
    <location>
        <begin position="169"/>
        <end position="190"/>
    </location>
</feature>
<gene>
    <name evidence="2" type="ORF">AGABI1DRAFT_94208</name>
</gene>
<keyword evidence="1" id="KW-0472">Membrane</keyword>
<dbReference type="RefSeq" id="XP_007333032.1">
    <property type="nucleotide sequence ID" value="XM_007332970.1"/>
</dbReference>
<reference evidence="3" key="1">
    <citation type="journal article" date="2012" name="Proc. Natl. Acad. Sci. U.S.A.">
        <title>Genome sequence of the button mushroom Agaricus bisporus reveals mechanisms governing adaptation to a humic-rich ecological niche.</title>
        <authorList>
            <person name="Morin E."/>
            <person name="Kohler A."/>
            <person name="Baker A.R."/>
            <person name="Foulongne-Oriol M."/>
            <person name="Lombard V."/>
            <person name="Nagy L.G."/>
            <person name="Ohm R.A."/>
            <person name="Patyshakuliyeva A."/>
            <person name="Brun A."/>
            <person name="Aerts A.L."/>
            <person name="Bailey A.M."/>
            <person name="Billette C."/>
            <person name="Coutinho P.M."/>
            <person name="Deakin G."/>
            <person name="Doddapaneni H."/>
            <person name="Floudas D."/>
            <person name="Grimwood J."/>
            <person name="Hilden K."/>
            <person name="Kuees U."/>
            <person name="LaButti K.M."/>
            <person name="Lapidus A."/>
            <person name="Lindquist E.A."/>
            <person name="Lucas S.M."/>
            <person name="Murat C."/>
            <person name="Riley R.W."/>
            <person name="Salamov A.A."/>
            <person name="Schmutz J."/>
            <person name="Subramanian V."/>
            <person name="Woesten H.A.B."/>
            <person name="Xu J."/>
            <person name="Eastwood D.C."/>
            <person name="Foster G.D."/>
            <person name="Sonnenberg A.S."/>
            <person name="Cullen D."/>
            <person name="de Vries R.P."/>
            <person name="Lundell T."/>
            <person name="Hibbett D.S."/>
            <person name="Henrissat B."/>
            <person name="Burton K.S."/>
            <person name="Kerrigan R.W."/>
            <person name="Challen M.P."/>
            <person name="Grigoriev I.V."/>
            <person name="Martin F."/>
        </authorList>
    </citation>
    <scope>NUCLEOTIDE SEQUENCE [LARGE SCALE GENOMIC DNA]</scope>
    <source>
        <strain evidence="3">JB137-S8 / ATCC MYA-4627 / FGSC 10392</strain>
    </source>
</reference>
<keyword evidence="1" id="KW-0812">Transmembrane</keyword>
<dbReference type="GeneID" id="18832551"/>
<dbReference type="OrthoDB" id="2919132at2759"/>
<proteinExistence type="predicted"/>
<evidence type="ECO:0000256" key="1">
    <source>
        <dbReference type="SAM" id="Phobius"/>
    </source>
</evidence>
<evidence type="ECO:0008006" key="4">
    <source>
        <dbReference type="Google" id="ProtNLM"/>
    </source>
</evidence>
<evidence type="ECO:0000313" key="2">
    <source>
        <dbReference type="EMBL" id="EKM76307.1"/>
    </source>
</evidence>
<keyword evidence="3" id="KW-1185">Reference proteome</keyword>
<accession>K5X0A4</accession>
<dbReference type="EMBL" id="JH971403">
    <property type="protein sequence ID" value="EKM76307.1"/>
    <property type="molecule type" value="Genomic_DNA"/>
</dbReference>
<dbReference type="InParanoid" id="K5X0A4"/>
<dbReference type="KEGG" id="abp:AGABI1DRAFT94208"/>